<dbReference type="EMBL" id="AMGY01000011">
    <property type="protein sequence ID" value="EXJ77165.1"/>
    <property type="molecule type" value="Genomic_DNA"/>
</dbReference>
<dbReference type="InterPro" id="IPR047122">
    <property type="entry name" value="Trans-enoyl_RdTase-like"/>
</dbReference>
<reference evidence="4 5" key="1">
    <citation type="submission" date="2013-03" db="EMBL/GenBank/DDBJ databases">
        <title>The Genome Sequence of Capronia epimyces CBS 606.96.</title>
        <authorList>
            <consortium name="The Broad Institute Genomics Platform"/>
            <person name="Cuomo C."/>
            <person name="de Hoog S."/>
            <person name="Gorbushina A."/>
            <person name="Walker B."/>
            <person name="Young S.K."/>
            <person name="Zeng Q."/>
            <person name="Gargeya S."/>
            <person name="Fitzgerald M."/>
            <person name="Haas B."/>
            <person name="Abouelleil A."/>
            <person name="Allen A.W."/>
            <person name="Alvarado L."/>
            <person name="Arachchi H.M."/>
            <person name="Berlin A.M."/>
            <person name="Chapman S.B."/>
            <person name="Gainer-Dewar J."/>
            <person name="Goldberg J."/>
            <person name="Griggs A."/>
            <person name="Gujja S."/>
            <person name="Hansen M."/>
            <person name="Howarth C."/>
            <person name="Imamovic A."/>
            <person name="Ireland A."/>
            <person name="Larimer J."/>
            <person name="McCowan C."/>
            <person name="Murphy C."/>
            <person name="Pearson M."/>
            <person name="Poon T.W."/>
            <person name="Priest M."/>
            <person name="Roberts A."/>
            <person name="Saif S."/>
            <person name="Shea T."/>
            <person name="Sisk P."/>
            <person name="Sykes S."/>
            <person name="Wortman J."/>
            <person name="Nusbaum C."/>
            <person name="Birren B."/>
        </authorList>
    </citation>
    <scope>NUCLEOTIDE SEQUENCE [LARGE SCALE GENOMIC DNA]</scope>
    <source>
        <strain evidence="4 5">CBS 606.96</strain>
    </source>
</reference>
<organism evidence="4 5">
    <name type="scientific">Capronia epimyces CBS 606.96</name>
    <dbReference type="NCBI Taxonomy" id="1182542"/>
    <lineage>
        <taxon>Eukaryota</taxon>
        <taxon>Fungi</taxon>
        <taxon>Dikarya</taxon>
        <taxon>Ascomycota</taxon>
        <taxon>Pezizomycotina</taxon>
        <taxon>Eurotiomycetes</taxon>
        <taxon>Chaetothyriomycetidae</taxon>
        <taxon>Chaetothyriales</taxon>
        <taxon>Herpotrichiellaceae</taxon>
        <taxon>Capronia</taxon>
    </lineage>
</organism>
<dbReference type="PANTHER" id="PTHR45348">
    <property type="entry name" value="HYPOTHETICAL OXIDOREDUCTASE (EUROFUNG)"/>
    <property type="match status" value="1"/>
</dbReference>
<dbReference type="InterPro" id="IPR011032">
    <property type="entry name" value="GroES-like_sf"/>
</dbReference>
<dbReference type="SUPFAM" id="SSF50129">
    <property type="entry name" value="GroES-like"/>
    <property type="match status" value="1"/>
</dbReference>
<proteinExistence type="inferred from homology"/>
<keyword evidence="5" id="KW-1185">Reference proteome</keyword>
<dbReference type="CDD" id="cd08249">
    <property type="entry name" value="enoyl_reductase_like"/>
    <property type="match status" value="1"/>
</dbReference>
<comment type="caution">
    <text evidence="4">The sequence shown here is derived from an EMBL/GenBank/DDBJ whole genome shotgun (WGS) entry which is preliminary data.</text>
</comment>
<accession>W9XII7</accession>
<dbReference type="eggNOG" id="KOG1198">
    <property type="taxonomic scope" value="Eukaryota"/>
</dbReference>
<protein>
    <recommendedName>
        <fullName evidence="3">Enoyl reductase (ER) domain-containing protein</fullName>
    </recommendedName>
</protein>
<dbReference type="InterPro" id="IPR036291">
    <property type="entry name" value="NAD(P)-bd_dom_sf"/>
</dbReference>
<dbReference type="AlphaFoldDB" id="W9XII7"/>
<dbReference type="STRING" id="1182542.W9XII7"/>
<feature type="domain" description="Enoyl reductase (ER)" evidence="3">
    <location>
        <begin position="6"/>
        <end position="346"/>
    </location>
</feature>
<gene>
    <name evidence="4" type="ORF">A1O3_10323</name>
</gene>
<keyword evidence="2" id="KW-0560">Oxidoreductase</keyword>
<dbReference type="Pfam" id="PF08240">
    <property type="entry name" value="ADH_N"/>
    <property type="match status" value="1"/>
</dbReference>
<name>W9XII7_9EURO</name>
<dbReference type="SUPFAM" id="SSF51735">
    <property type="entry name" value="NAD(P)-binding Rossmann-fold domains"/>
    <property type="match status" value="1"/>
</dbReference>
<dbReference type="Gene3D" id="3.40.50.720">
    <property type="entry name" value="NAD(P)-binding Rossmann-like Domain"/>
    <property type="match status" value="1"/>
</dbReference>
<comment type="similarity">
    <text evidence="1">Belongs to the zinc-containing alcohol dehydrogenase family.</text>
</comment>
<evidence type="ECO:0000256" key="1">
    <source>
        <dbReference type="ARBA" id="ARBA00008072"/>
    </source>
</evidence>
<dbReference type="GeneID" id="19174403"/>
<dbReference type="InterPro" id="IPR013154">
    <property type="entry name" value="ADH-like_N"/>
</dbReference>
<sequence>MKAVVSQNKEAVLVGDRPVPKLRDDYLLVKTVAVALNPTDWKHAFYGLAAEGGLLGCDFAGVVEEVGPAVTKPWAKGDRICGVAHGGNVLQPEDGAFAEYIVAKGDVQVKIPDHLSFEKAATVSLGATTVGQGLYQQGLKLNLPTDPVTSKTFVLIYGGSSATGALGIQYAKLSGYTVLTTCSPRNFSYVKSLGASEAFDYNEPGAAAAIRKSTNNALTLAWDTISTEASARFCADALSSDSVGVAGELRYAAILPVKAPRDDVQTVNTLMYSVFGEAYEFGPKKIPALPEDFEFAKSFMALTEKLLAEKKLVPHKELVGKNGLQGVVQGLQDMKDDKVSASKLVYLVEETP</sequence>
<evidence type="ECO:0000256" key="2">
    <source>
        <dbReference type="ARBA" id="ARBA00023002"/>
    </source>
</evidence>
<dbReference type="Proteomes" id="UP000019478">
    <property type="component" value="Unassembled WGS sequence"/>
</dbReference>
<dbReference type="InterPro" id="IPR020843">
    <property type="entry name" value="ER"/>
</dbReference>
<dbReference type="SMART" id="SM00829">
    <property type="entry name" value="PKS_ER"/>
    <property type="match status" value="1"/>
</dbReference>
<dbReference type="PANTHER" id="PTHR45348:SF2">
    <property type="entry name" value="ZINC-TYPE ALCOHOL DEHYDROGENASE-LIKE PROTEIN C2E1P3.01"/>
    <property type="match status" value="1"/>
</dbReference>
<dbReference type="HOGENOM" id="CLU_026673_16_1_1"/>
<dbReference type="GO" id="GO:0016651">
    <property type="term" value="F:oxidoreductase activity, acting on NAD(P)H"/>
    <property type="evidence" value="ECO:0007669"/>
    <property type="project" value="InterPro"/>
</dbReference>
<evidence type="ECO:0000313" key="4">
    <source>
        <dbReference type="EMBL" id="EXJ77165.1"/>
    </source>
</evidence>
<evidence type="ECO:0000259" key="3">
    <source>
        <dbReference type="SMART" id="SM00829"/>
    </source>
</evidence>
<dbReference type="OrthoDB" id="48317at2759"/>
<evidence type="ECO:0000313" key="5">
    <source>
        <dbReference type="Proteomes" id="UP000019478"/>
    </source>
</evidence>
<dbReference type="Gene3D" id="3.90.180.10">
    <property type="entry name" value="Medium-chain alcohol dehydrogenases, catalytic domain"/>
    <property type="match status" value="1"/>
</dbReference>
<dbReference type="RefSeq" id="XP_007738603.1">
    <property type="nucleotide sequence ID" value="XM_007740413.1"/>
</dbReference>